<protein>
    <submittedName>
        <fullName evidence="2">GNAT family N-acetyltransferase</fullName>
    </submittedName>
</protein>
<dbReference type="SUPFAM" id="SSF55729">
    <property type="entry name" value="Acyl-CoA N-acyltransferases (Nat)"/>
    <property type="match status" value="1"/>
</dbReference>
<dbReference type="InterPro" id="IPR000182">
    <property type="entry name" value="GNAT_dom"/>
</dbReference>
<comment type="caution">
    <text evidence="2">The sequence shown here is derived from an EMBL/GenBank/DDBJ whole genome shotgun (WGS) entry which is preliminary data.</text>
</comment>
<sequence>MAAFVFEKDIILEHPAVLLRPFRMHDLADLESIALDQSLWQHTVTSINNPQQLLEWGKSVSENRLQRQRYTFVIVEKQSGKVVGSTGFLHISEQDKRLEIGSTFLGKACQGSGLNRICKFLLFSYVFETLQFERAELKTDVLNLRSRKAMLKVGATEEGILRSHTLMHDGRRRDTIYYSILKPEWETIKQTIFADLLAG</sequence>
<evidence type="ECO:0000259" key="1">
    <source>
        <dbReference type="PROSITE" id="PS51186"/>
    </source>
</evidence>
<name>A0A364RDQ7_9BACT</name>
<feature type="domain" description="N-acetyltransferase" evidence="1">
    <location>
        <begin position="17"/>
        <end position="183"/>
    </location>
</feature>
<keyword evidence="2" id="KW-0808">Transferase</keyword>
<organism evidence="2 3">
    <name type="scientific">Pontibacter arcticus</name>
    <dbReference type="NCBI Taxonomy" id="2080288"/>
    <lineage>
        <taxon>Bacteria</taxon>
        <taxon>Pseudomonadati</taxon>
        <taxon>Bacteroidota</taxon>
        <taxon>Cytophagia</taxon>
        <taxon>Cytophagales</taxon>
        <taxon>Hymenobacteraceae</taxon>
        <taxon>Pontibacter</taxon>
    </lineage>
</organism>
<dbReference type="PANTHER" id="PTHR43610">
    <property type="entry name" value="BLL6696 PROTEIN"/>
    <property type="match status" value="1"/>
</dbReference>
<dbReference type="PANTHER" id="PTHR43610:SF1">
    <property type="entry name" value="N-ACETYLTRANSFERASE DOMAIN-CONTAINING PROTEIN"/>
    <property type="match status" value="1"/>
</dbReference>
<reference evidence="2 3" key="2">
    <citation type="submission" date="2018-07" db="EMBL/GenBank/DDBJ databases">
        <title>Pontibacter sp. 2b14 genomic sequence and assembly.</title>
        <authorList>
            <person name="Du Z.-J."/>
        </authorList>
    </citation>
    <scope>NUCLEOTIDE SEQUENCE [LARGE SCALE GENOMIC DNA]</scope>
    <source>
        <strain evidence="2 3">2b14</strain>
    </source>
</reference>
<dbReference type="AlphaFoldDB" id="A0A364RDQ7"/>
<reference evidence="2 3" key="1">
    <citation type="submission" date="2018-06" db="EMBL/GenBank/DDBJ databases">
        <authorList>
            <person name="Liu Z.-W."/>
        </authorList>
    </citation>
    <scope>NUCLEOTIDE SEQUENCE [LARGE SCALE GENOMIC DNA]</scope>
    <source>
        <strain evidence="2 3">2b14</strain>
    </source>
</reference>
<dbReference type="PROSITE" id="PS51186">
    <property type="entry name" value="GNAT"/>
    <property type="match status" value="1"/>
</dbReference>
<dbReference type="GO" id="GO:0016747">
    <property type="term" value="F:acyltransferase activity, transferring groups other than amino-acyl groups"/>
    <property type="evidence" value="ECO:0007669"/>
    <property type="project" value="InterPro"/>
</dbReference>
<dbReference type="Pfam" id="PF13302">
    <property type="entry name" value="Acetyltransf_3"/>
    <property type="match status" value="1"/>
</dbReference>
<evidence type="ECO:0000313" key="3">
    <source>
        <dbReference type="Proteomes" id="UP000251692"/>
    </source>
</evidence>
<gene>
    <name evidence="2" type="ORF">DP923_11745</name>
</gene>
<dbReference type="Proteomes" id="UP000251692">
    <property type="component" value="Unassembled WGS sequence"/>
</dbReference>
<dbReference type="RefSeq" id="WP_112306043.1">
    <property type="nucleotide sequence ID" value="NZ_QMDV01000003.1"/>
</dbReference>
<keyword evidence="3" id="KW-1185">Reference proteome</keyword>
<evidence type="ECO:0000313" key="2">
    <source>
        <dbReference type="EMBL" id="RAU82451.1"/>
    </source>
</evidence>
<accession>A0A364RDQ7</accession>
<dbReference type="Gene3D" id="3.40.630.30">
    <property type="match status" value="1"/>
</dbReference>
<dbReference type="EMBL" id="QMDV01000003">
    <property type="protein sequence ID" value="RAU82451.1"/>
    <property type="molecule type" value="Genomic_DNA"/>
</dbReference>
<proteinExistence type="predicted"/>
<dbReference type="OrthoDB" id="9795199at2"/>
<dbReference type="InterPro" id="IPR016181">
    <property type="entry name" value="Acyl_CoA_acyltransferase"/>
</dbReference>